<dbReference type="NCBIfam" id="NF010079">
    <property type="entry name" value="PRK13564.1"/>
    <property type="match status" value="1"/>
</dbReference>
<dbReference type="EC" id="4.1.3.27" evidence="3"/>
<evidence type="ECO:0000256" key="8">
    <source>
        <dbReference type="SAM" id="MobiDB-lite"/>
    </source>
</evidence>
<gene>
    <name evidence="11" type="primary">trpE</name>
    <name evidence="11" type="ORF">NCTC7908_01909</name>
</gene>
<proteinExistence type="inferred from homology"/>
<dbReference type="InterPro" id="IPR006805">
    <property type="entry name" value="Anth_synth_I_N"/>
</dbReference>
<dbReference type="SUPFAM" id="SSF56322">
    <property type="entry name" value="ADC synthase"/>
    <property type="match status" value="1"/>
</dbReference>
<dbReference type="PANTHER" id="PTHR11236">
    <property type="entry name" value="AMINOBENZOATE/ANTHRANILATE SYNTHASE"/>
    <property type="match status" value="1"/>
</dbReference>
<dbReference type="EMBL" id="LS483400">
    <property type="protein sequence ID" value="SQG52770.1"/>
    <property type="molecule type" value="Genomic_DNA"/>
</dbReference>
<comment type="catalytic activity">
    <reaction evidence="7">
        <text>chorismate + L-glutamine = anthranilate + pyruvate + L-glutamate + H(+)</text>
        <dbReference type="Rhea" id="RHEA:21732"/>
        <dbReference type="ChEBI" id="CHEBI:15361"/>
        <dbReference type="ChEBI" id="CHEBI:15378"/>
        <dbReference type="ChEBI" id="CHEBI:16567"/>
        <dbReference type="ChEBI" id="CHEBI:29748"/>
        <dbReference type="ChEBI" id="CHEBI:29985"/>
        <dbReference type="ChEBI" id="CHEBI:58359"/>
        <dbReference type="EC" id="4.1.3.27"/>
    </reaction>
</comment>
<dbReference type="Gene3D" id="3.60.120.10">
    <property type="entry name" value="Anthranilate synthase"/>
    <property type="match status" value="1"/>
</dbReference>
<evidence type="ECO:0000256" key="5">
    <source>
        <dbReference type="ARBA" id="ARBA00022842"/>
    </source>
</evidence>
<dbReference type="GO" id="GO:0004049">
    <property type="term" value="F:anthranilate synthase activity"/>
    <property type="evidence" value="ECO:0007669"/>
    <property type="project" value="UniProtKB-EC"/>
</dbReference>
<feature type="domain" description="Anthranilate synthase component I N-terminal" evidence="10">
    <location>
        <begin position="73"/>
        <end position="242"/>
    </location>
</feature>
<evidence type="ECO:0000256" key="3">
    <source>
        <dbReference type="ARBA" id="ARBA00012266"/>
    </source>
</evidence>
<dbReference type="InterPro" id="IPR019999">
    <property type="entry name" value="Anth_synth_I-like"/>
</dbReference>
<protein>
    <recommendedName>
        <fullName evidence="3">anthranilate synthase</fullName>
        <ecNumber evidence="3">4.1.3.27</ecNumber>
    </recommendedName>
</protein>
<dbReference type="Proteomes" id="UP000248741">
    <property type="component" value="Chromosome 1"/>
</dbReference>
<comment type="similarity">
    <text evidence="2">Belongs to the anthranilate synthase component I family.</text>
</comment>
<evidence type="ECO:0000256" key="4">
    <source>
        <dbReference type="ARBA" id="ARBA00022723"/>
    </source>
</evidence>
<evidence type="ECO:0000256" key="6">
    <source>
        <dbReference type="ARBA" id="ARBA00023239"/>
    </source>
</evidence>
<dbReference type="AlphaFoldDB" id="A0ABD7MW05"/>
<feature type="region of interest" description="Disordered" evidence="8">
    <location>
        <begin position="34"/>
        <end position="53"/>
    </location>
</feature>
<feature type="domain" description="Chorismate-utilising enzyme C-terminal" evidence="9">
    <location>
        <begin position="293"/>
        <end position="568"/>
    </location>
</feature>
<reference evidence="11 12" key="1">
    <citation type="submission" date="2018-06" db="EMBL/GenBank/DDBJ databases">
        <authorList>
            <consortium name="Pathogen Informatics"/>
            <person name="Doyle S."/>
        </authorList>
    </citation>
    <scope>NUCLEOTIDE SEQUENCE [LARGE SCALE GENOMIC DNA]</scope>
    <source>
        <strain evidence="11 12">NCTC7908</strain>
    </source>
</reference>
<dbReference type="Pfam" id="PF04715">
    <property type="entry name" value="Anth_synt_I_N"/>
    <property type="match status" value="1"/>
</dbReference>
<keyword evidence="5" id="KW-0460">Magnesium</keyword>
<evidence type="ECO:0000259" key="10">
    <source>
        <dbReference type="Pfam" id="PF04715"/>
    </source>
</evidence>
<evidence type="ECO:0000313" key="12">
    <source>
        <dbReference type="Proteomes" id="UP000248741"/>
    </source>
</evidence>
<dbReference type="NCBIfam" id="TIGR00565">
    <property type="entry name" value="trpE_proteo"/>
    <property type="match status" value="1"/>
</dbReference>
<dbReference type="GO" id="GO:0046872">
    <property type="term" value="F:metal ion binding"/>
    <property type="evidence" value="ECO:0007669"/>
    <property type="project" value="UniProtKB-KW"/>
</dbReference>
<dbReference type="InterPro" id="IPR005257">
    <property type="entry name" value="Anth_synth_I_TrpE"/>
</dbReference>
<organism evidence="11 12">
    <name type="scientific">Corynebacterium ulcerans</name>
    <dbReference type="NCBI Taxonomy" id="65058"/>
    <lineage>
        <taxon>Bacteria</taxon>
        <taxon>Bacillati</taxon>
        <taxon>Actinomycetota</taxon>
        <taxon>Actinomycetes</taxon>
        <taxon>Mycobacteriales</taxon>
        <taxon>Corynebacteriaceae</taxon>
        <taxon>Corynebacterium</taxon>
    </lineage>
</organism>
<dbReference type="PRINTS" id="PR00095">
    <property type="entry name" value="ANTSNTHASEI"/>
</dbReference>
<dbReference type="PANTHER" id="PTHR11236:SF49">
    <property type="entry name" value="ANTHRANILATE SYNTHASE COMPONENT 1"/>
    <property type="match status" value="1"/>
</dbReference>
<accession>A0ABD7MW05</accession>
<dbReference type="InterPro" id="IPR015890">
    <property type="entry name" value="Chorismate_C"/>
</dbReference>
<evidence type="ECO:0000256" key="2">
    <source>
        <dbReference type="ARBA" id="ARBA00009562"/>
    </source>
</evidence>
<dbReference type="InterPro" id="IPR005801">
    <property type="entry name" value="ADC_synthase"/>
</dbReference>
<dbReference type="Pfam" id="PF00425">
    <property type="entry name" value="Chorismate_bind"/>
    <property type="match status" value="1"/>
</dbReference>
<keyword evidence="4" id="KW-0479">Metal-binding</keyword>
<evidence type="ECO:0000256" key="1">
    <source>
        <dbReference type="ARBA" id="ARBA00001946"/>
    </source>
</evidence>
<evidence type="ECO:0000256" key="7">
    <source>
        <dbReference type="ARBA" id="ARBA00047683"/>
    </source>
</evidence>
<comment type="cofactor">
    <cofactor evidence="1">
        <name>Mg(2+)</name>
        <dbReference type="ChEBI" id="CHEBI:18420"/>
    </cofactor>
</comment>
<keyword evidence="6 11" id="KW-0456">Lyase</keyword>
<evidence type="ECO:0000313" key="11">
    <source>
        <dbReference type="EMBL" id="SQG52770.1"/>
    </source>
</evidence>
<name>A0ABD7MW05_CORUL</name>
<sequence length="599" mass="64898">MHSGGGSHSSELLNCASHSSLEDSQAGFFVSISFQPQSPQRENPDKRKGTMATTQTTFYVERRSVRYHEDAAALFAALGGTTASDSVLLESADVESKKNTMCIATLTGAVRVTCVGQTVTATPLTPTGRSIIDRLCSQLAEYLAERHTTGEATFAFTRAQELNERERLTAVSNAEVLRALQRAAGYSGKELPLLSGGFAFDYLETFEVLPEVGSGENTYPDYQFLVAETLLVIDHLNREAFIEAVGINAEELTSRLDHLVEKISSDIPELGIAATPSDTPSEVLHVQTSMSDPQFCTHVEELKKSIHSGDVYQVVPARSFSTACDNAYAAYLQLRASNPSPYMFYVRGQTALNNIAHNNNEASCETYEIIGASPESNLKFDAATRNVQLYPIAGTRPRGLNPDGSVNHELDVRAELDMRTNAKEIAEHTMLVDLARNDLARVAVPATRKVSDLLSVDRYSRVMHLASRVSATLHSDFDAIDAYRACMNMGTLSGAPKLRAMELLRGTEGTRRGSYGGAIGYLRGDGTMDTCIVIRSAFIHNGTAVVQAGAGVVRDSIPQAEADETLHKAYAVLNALAMAQNATLKVNAHESHQHPCSTP</sequence>
<evidence type="ECO:0000259" key="9">
    <source>
        <dbReference type="Pfam" id="PF00425"/>
    </source>
</evidence>